<dbReference type="InterPro" id="IPR011075">
    <property type="entry name" value="TetR_C"/>
</dbReference>
<evidence type="ECO:0000313" key="7">
    <source>
        <dbReference type="Proteomes" id="UP000324351"/>
    </source>
</evidence>
<dbReference type="Pfam" id="PF00440">
    <property type="entry name" value="TetR_N"/>
    <property type="match status" value="1"/>
</dbReference>
<dbReference type="AlphaFoldDB" id="A0A5B1M7H7"/>
<accession>A0A5B1M7H7</accession>
<keyword evidence="2 4" id="KW-0238">DNA-binding</keyword>
<feature type="domain" description="HTH tetR-type" evidence="5">
    <location>
        <begin position="11"/>
        <end position="71"/>
    </location>
</feature>
<evidence type="ECO:0000259" key="5">
    <source>
        <dbReference type="PROSITE" id="PS50977"/>
    </source>
</evidence>
<dbReference type="RefSeq" id="WP_149748376.1">
    <property type="nucleotide sequence ID" value="NZ_VUJW01000001.1"/>
</dbReference>
<protein>
    <submittedName>
        <fullName evidence="6">TetR/AcrR family transcriptional regulator</fullName>
    </submittedName>
</protein>
<sequence length="197" mass="21791">MVIEQDQPSVAETKQKVIRATVDLIDRSSYSSVTIDAVARASGVSRSTIYRHWPSRQALVLEAFTDKTDRLTAVSDSGDALADLRTYLLKLAFCLDFGGAASTVAGLIADAIHDEELAHTFRATLIRGRRREFFAILLRGQKRGQVRQDIDIATVVDALYGAVHHRLLVTRQPIDEPFVSALVRFAAEGLLEPSTRR</sequence>
<gene>
    <name evidence="6" type="ORF">F0U47_00590</name>
</gene>
<evidence type="ECO:0000256" key="2">
    <source>
        <dbReference type="ARBA" id="ARBA00023125"/>
    </source>
</evidence>
<dbReference type="SUPFAM" id="SSF46689">
    <property type="entry name" value="Homeodomain-like"/>
    <property type="match status" value="1"/>
</dbReference>
<reference evidence="6 7" key="2">
    <citation type="submission" date="2019-09" db="EMBL/GenBank/DDBJ databases">
        <authorList>
            <person name="Jin C."/>
        </authorList>
    </citation>
    <scope>NUCLEOTIDE SEQUENCE [LARGE SCALE GENOMIC DNA]</scope>
    <source>
        <strain evidence="6 7">BN140041</strain>
    </source>
</reference>
<dbReference type="Gene3D" id="1.10.10.60">
    <property type="entry name" value="Homeodomain-like"/>
    <property type="match status" value="1"/>
</dbReference>
<dbReference type="Gene3D" id="1.10.357.10">
    <property type="entry name" value="Tetracycline Repressor, domain 2"/>
    <property type="match status" value="1"/>
</dbReference>
<dbReference type="PANTHER" id="PTHR30055">
    <property type="entry name" value="HTH-TYPE TRANSCRIPTIONAL REGULATOR RUTR"/>
    <property type="match status" value="1"/>
</dbReference>
<evidence type="ECO:0000313" key="6">
    <source>
        <dbReference type="EMBL" id="KAA1428753.1"/>
    </source>
</evidence>
<evidence type="ECO:0000256" key="1">
    <source>
        <dbReference type="ARBA" id="ARBA00023015"/>
    </source>
</evidence>
<evidence type="ECO:0000256" key="4">
    <source>
        <dbReference type="PROSITE-ProRule" id="PRU00335"/>
    </source>
</evidence>
<proteinExistence type="predicted"/>
<evidence type="ECO:0000256" key="3">
    <source>
        <dbReference type="ARBA" id="ARBA00023163"/>
    </source>
</evidence>
<dbReference type="PROSITE" id="PS50977">
    <property type="entry name" value="HTH_TETR_2"/>
    <property type="match status" value="1"/>
</dbReference>
<dbReference type="InterPro" id="IPR009057">
    <property type="entry name" value="Homeodomain-like_sf"/>
</dbReference>
<keyword evidence="3" id="KW-0804">Transcription</keyword>
<dbReference type="SUPFAM" id="SSF48498">
    <property type="entry name" value="Tetracyclin repressor-like, C-terminal domain"/>
    <property type="match status" value="1"/>
</dbReference>
<dbReference type="Pfam" id="PF16859">
    <property type="entry name" value="TetR_C_11"/>
    <property type="match status" value="1"/>
</dbReference>
<keyword evidence="7" id="KW-1185">Reference proteome</keyword>
<dbReference type="Proteomes" id="UP000324351">
    <property type="component" value="Unassembled WGS sequence"/>
</dbReference>
<dbReference type="InterPro" id="IPR050109">
    <property type="entry name" value="HTH-type_TetR-like_transc_reg"/>
</dbReference>
<dbReference type="GO" id="GO:0000976">
    <property type="term" value="F:transcription cis-regulatory region binding"/>
    <property type="evidence" value="ECO:0007669"/>
    <property type="project" value="TreeGrafter"/>
</dbReference>
<feature type="DNA-binding region" description="H-T-H motif" evidence="4">
    <location>
        <begin position="34"/>
        <end position="53"/>
    </location>
</feature>
<dbReference type="InterPro" id="IPR001647">
    <property type="entry name" value="HTH_TetR"/>
</dbReference>
<organism evidence="6 7">
    <name type="scientific">Nocardioides antri</name>
    <dbReference type="NCBI Taxonomy" id="2607659"/>
    <lineage>
        <taxon>Bacteria</taxon>
        <taxon>Bacillati</taxon>
        <taxon>Actinomycetota</taxon>
        <taxon>Actinomycetes</taxon>
        <taxon>Propionibacteriales</taxon>
        <taxon>Nocardioidaceae</taxon>
        <taxon>Nocardioides</taxon>
    </lineage>
</organism>
<dbReference type="PRINTS" id="PR00455">
    <property type="entry name" value="HTHTETR"/>
</dbReference>
<reference evidence="6 7" key="1">
    <citation type="submission" date="2019-09" db="EMBL/GenBank/DDBJ databases">
        <title>Nocardioides panacisoli sp. nov., isolated from the soil of a ginseng field.</title>
        <authorList>
            <person name="Cho C."/>
        </authorList>
    </citation>
    <scope>NUCLEOTIDE SEQUENCE [LARGE SCALE GENOMIC DNA]</scope>
    <source>
        <strain evidence="6 7">BN140041</strain>
    </source>
</reference>
<dbReference type="InterPro" id="IPR036271">
    <property type="entry name" value="Tet_transcr_reg_TetR-rel_C_sf"/>
</dbReference>
<name>A0A5B1M7H7_9ACTN</name>
<dbReference type="EMBL" id="VUJW01000001">
    <property type="protein sequence ID" value="KAA1428753.1"/>
    <property type="molecule type" value="Genomic_DNA"/>
</dbReference>
<comment type="caution">
    <text evidence="6">The sequence shown here is derived from an EMBL/GenBank/DDBJ whole genome shotgun (WGS) entry which is preliminary data.</text>
</comment>
<dbReference type="GO" id="GO:0003700">
    <property type="term" value="F:DNA-binding transcription factor activity"/>
    <property type="evidence" value="ECO:0007669"/>
    <property type="project" value="TreeGrafter"/>
</dbReference>
<dbReference type="PANTHER" id="PTHR30055:SF148">
    <property type="entry name" value="TETR-FAMILY TRANSCRIPTIONAL REGULATOR"/>
    <property type="match status" value="1"/>
</dbReference>
<keyword evidence="1" id="KW-0805">Transcription regulation</keyword>